<dbReference type="Proteomes" id="UP000655287">
    <property type="component" value="Unassembled WGS sequence"/>
</dbReference>
<dbReference type="InterPro" id="IPR010432">
    <property type="entry name" value="RDD"/>
</dbReference>
<feature type="transmembrane region" description="Helical" evidence="6">
    <location>
        <begin position="219"/>
        <end position="236"/>
    </location>
</feature>
<evidence type="ECO:0000259" key="7">
    <source>
        <dbReference type="Pfam" id="PF06271"/>
    </source>
</evidence>
<dbReference type="AlphaFoldDB" id="A0A919R3P9"/>
<keyword evidence="2" id="KW-1003">Cell membrane</keyword>
<dbReference type="Pfam" id="PF06271">
    <property type="entry name" value="RDD"/>
    <property type="match status" value="1"/>
</dbReference>
<keyword evidence="3 6" id="KW-0812">Transmembrane</keyword>
<dbReference type="GO" id="GO:0005886">
    <property type="term" value="C:plasma membrane"/>
    <property type="evidence" value="ECO:0007669"/>
    <property type="project" value="UniProtKB-SubCell"/>
</dbReference>
<feature type="transmembrane region" description="Helical" evidence="6">
    <location>
        <begin position="51"/>
        <end position="69"/>
    </location>
</feature>
<dbReference type="RefSeq" id="WP_203984795.1">
    <property type="nucleotide sequence ID" value="NZ_BOOU01000041.1"/>
</dbReference>
<keyword evidence="9" id="KW-1185">Reference proteome</keyword>
<name>A0A919R3P9_9ACTN</name>
<comment type="subcellular location">
    <subcellularLocation>
        <location evidence="1">Cell membrane</location>
        <topology evidence="1">Multi-pass membrane protein</topology>
    </subcellularLocation>
</comment>
<dbReference type="EMBL" id="BOOU01000041">
    <property type="protein sequence ID" value="GII77785.1"/>
    <property type="molecule type" value="Genomic_DNA"/>
</dbReference>
<evidence type="ECO:0000313" key="8">
    <source>
        <dbReference type="EMBL" id="GII77785.1"/>
    </source>
</evidence>
<evidence type="ECO:0000313" key="9">
    <source>
        <dbReference type="Proteomes" id="UP000655287"/>
    </source>
</evidence>
<proteinExistence type="predicted"/>
<sequence>MAVAAWPSWEEWRFRLQPGEVELTYCAGLGPWGISPLEPLRSDLDMVMENLVAAAVPAILVVMGFLACLRRPDLWQAGRRAAGGLVLIAVLEPATPAYASPDACGVIPLLSAEWFATMMDAWGSTQWCLFGAAALVLVATRMTSTAPLPRPVAARPAGVTWHRPAALLVDYTIVVATFTFAVPLFLLLTGLEGFFWFHVEGGVVNALRLLSVAPDPERLIGVFFIFLYFWGQHRRWGRTLGKRLLRIRLVSVDAAGQPAKRRTALRTLLFPLLLFVPVIGPLALIADVLWVILDPGDRTLHDRLARTEVVRRIPDARLPA</sequence>
<evidence type="ECO:0000256" key="3">
    <source>
        <dbReference type="ARBA" id="ARBA00022692"/>
    </source>
</evidence>
<feature type="transmembrane region" description="Helical" evidence="6">
    <location>
        <begin position="171"/>
        <end position="199"/>
    </location>
</feature>
<comment type="caution">
    <text evidence="8">The sequence shown here is derived from an EMBL/GenBank/DDBJ whole genome shotgun (WGS) entry which is preliminary data.</text>
</comment>
<feature type="transmembrane region" description="Helical" evidence="6">
    <location>
        <begin position="268"/>
        <end position="293"/>
    </location>
</feature>
<organism evidence="8 9">
    <name type="scientific">Sphaerisporangium rufum</name>
    <dbReference type="NCBI Taxonomy" id="1381558"/>
    <lineage>
        <taxon>Bacteria</taxon>
        <taxon>Bacillati</taxon>
        <taxon>Actinomycetota</taxon>
        <taxon>Actinomycetes</taxon>
        <taxon>Streptosporangiales</taxon>
        <taxon>Streptosporangiaceae</taxon>
        <taxon>Sphaerisporangium</taxon>
    </lineage>
</organism>
<dbReference type="PANTHER" id="PTHR36115:SF6">
    <property type="entry name" value="PROLINE-RICH ANTIGEN HOMOLOG"/>
    <property type="match status" value="1"/>
</dbReference>
<protein>
    <recommendedName>
        <fullName evidence="7">RDD domain-containing protein</fullName>
    </recommendedName>
</protein>
<reference evidence="8" key="1">
    <citation type="submission" date="2021-01" db="EMBL/GenBank/DDBJ databases">
        <title>Whole genome shotgun sequence of Sphaerisporangium rufum NBRC 109079.</title>
        <authorList>
            <person name="Komaki H."/>
            <person name="Tamura T."/>
        </authorList>
    </citation>
    <scope>NUCLEOTIDE SEQUENCE</scope>
    <source>
        <strain evidence="8">NBRC 109079</strain>
    </source>
</reference>
<dbReference type="PANTHER" id="PTHR36115">
    <property type="entry name" value="PROLINE-RICH ANTIGEN HOMOLOG-RELATED"/>
    <property type="match status" value="1"/>
</dbReference>
<accession>A0A919R3P9</accession>
<gene>
    <name evidence="8" type="ORF">Sru01_27670</name>
</gene>
<evidence type="ECO:0000256" key="4">
    <source>
        <dbReference type="ARBA" id="ARBA00022989"/>
    </source>
</evidence>
<dbReference type="InterPro" id="IPR051791">
    <property type="entry name" value="Pra-immunoreactive"/>
</dbReference>
<evidence type="ECO:0000256" key="2">
    <source>
        <dbReference type="ARBA" id="ARBA00022475"/>
    </source>
</evidence>
<evidence type="ECO:0000256" key="6">
    <source>
        <dbReference type="SAM" id="Phobius"/>
    </source>
</evidence>
<keyword evidence="4 6" id="KW-1133">Transmembrane helix</keyword>
<evidence type="ECO:0000256" key="1">
    <source>
        <dbReference type="ARBA" id="ARBA00004651"/>
    </source>
</evidence>
<feature type="transmembrane region" description="Helical" evidence="6">
    <location>
        <begin position="121"/>
        <end position="140"/>
    </location>
</feature>
<feature type="transmembrane region" description="Helical" evidence="6">
    <location>
        <begin position="81"/>
        <end position="101"/>
    </location>
</feature>
<keyword evidence="5 6" id="KW-0472">Membrane</keyword>
<evidence type="ECO:0000256" key="5">
    <source>
        <dbReference type="ARBA" id="ARBA00023136"/>
    </source>
</evidence>
<feature type="domain" description="RDD" evidence="7">
    <location>
        <begin position="160"/>
        <end position="305"/>
    </location>
</feature>